<feature type="signal peptide" evidence="5">
    <location>
        <begin position="1"/>
        <end position="20"/>
    </location>
</feature>
<feature type="chain" id="PRO_5035725683" evidence="5">
    <location>
        <begin position="21"/>
        <end position="132"/>
    </location>
</feature>
<dbReference type="AlphaFoldDB" id="A0A8R1DY68"/>
<evidence type="ECO:0000256" key="5">
    <source>
        <dbReference type="SAM" id="SignalP"/>
    </source>
</evidence>
<dbReference type="PANTHER" id="PTHR21700:SF30">
    <property type="entry name" value="TRANSTHYRETIN-LIKE FAMILY PROTEIN"/>
    <property type="match status" value="1"/>
</dbReference>
<protein>
    <submittedName>
        <fullName evidence="6">Uncharacterized protein</fullName>
    </submittedName>
</protein>
<organism evidence="6 7">
    <name type="scientific">Caenorhabditis japonica</name>
    <dbReference type="NCBI Taxonomy" id="281687"/>
    <lineage>
        <taxon>Eukaryota</taxon>
        <taxon>Metazoa</taxon>
        <taxon>Ecdysozoa</taxon>
        <taxon>Nematoda</taxon>
        <taxon>Chromadorea</taxon>
        <taxon>Rhabditida</taxon>
        <taxon>Rhabditina</taxon>
        <taxon>Rhabditomorpha</taxon>
        <taxon>Rhabditoidea</taxon>
        <taxon>Rhabditidae</taxon>
        <taxon>Peloderinae</taxon>
        <taxon>Caenorhabditis</taxon>
    </lineage>
</organism>
<evidence type="ECO:0000313" key="7">
    <source>
        <dbReference type="Proteomes" id="UP000005237"/>
    </source>
</evidence>
<evidence type="ECO:0000313" key="6">
    <source>
        <dbReference type="EnsemblMetazoa" id="CJA14499.1"/>
    </source>
</evidence>
<evidence type="ECO:0000256" key="2">
    <source>
        <dbReference type="ARBA" id="ARBA00010112"/>
    </source>
</evidence>
<reference evidence="6" key="2">
    <citation type="submission" date="2022-06" db="UniProtKB">
        <authorList>
            <consortium name="EnsemblMetazoa"/>
        </authorList>
    </citation>
    <scope>IDENTIFICATION</scope>
    <source>
        <strain evidence="6">DF5081</strain>
    </source>
</reference>
<dbReference type="EnsemblMetazoa" id="CJA14499.1">
    <property type="protein sequence ID" value="CJA14499.1"/>
    <property type="gene ID" value="WBGene00133703"/>
</dbReference>
<dbReference type="GO" id="GO:0009986">
    <property type="term" value="C:cell surface"/>
    <property type="evidence" value="ECO:0007669"/>
    <property type="project" value="InterPro"/>
</dbReference>
<dbReference type="Pfam" id="PF01060">
    <property type="entry name" value="TTR-52"/>
    <property type="match status" value="1"/>
</dbReference>
<accession>A0A8R1DY68</accession>
<sequence>MHPTIFTLFALSLAALEVYAKLQNVTVKGVTMCDGKRVANVHVMLLEKDALDADDNLASAHTNEEGEFELFGEDDEIGSIEPLIRIHHTCDAKPGCERISEYLVPEDKIGGFYDMTYVTLDIKTAEDKIKCQ</sequence>
<comment type="similarity">
    <text evidence="2">Belongs to the nematode transthyretin-like family.</text>
</comment>
<keyword evidence="7" id="KW-1185">Reference proteome</keyword>
<dbReference type="GO" id="GO:0005576">
    <property type="term" value="C:extracellular region"/>
    <property type="evidence" value="ECO:0007669"/>
    <property type="project" value="UniProtKB-SubCell"/>
</dbReference>
<comment type="subcellular location">
    <subcellularLocation>
        <location evidence="1">Secreted</location>
    </subcellularLocation>
</comment>
<dbReference type="Gene3D" id="2.60.40.3330">
    <property type="match status" value="1"/>
</dbReference>
<evidence type="ECO:0000256" key="3">
    <source>
        <dbReference type="ARBA" id="ARBA00022525"/>
    </source>
</evidence>
<reference evidence="7" key="1">
    <citation type="submission" date="2010-08" db="EMBL/GenBank/DDBJ databases">
        <authorList>
            <consortium name="Caenorhabditis japonica Sequencing Consortium"/>
            <person name="Wilson R.K."/>
        </authorList>
    </citation>
    <scope>NUCLEOTIDE SEQUENCE [LARGE SCALE GENOMIC DNA]</scope>
    <source>
        <strain evidence="7">DF5081</strain>
    </source>
</reference>
<dbReference type="Proteomes" id="UP000005237">
    <property type="component" value="Unassembled WGS sequence"/>
</dbReference>
<proteinExistence type="inferred from homology"/>
<name>A0A8R1DY68_CAEJA</name>
<keyword evidence="4 5" id="KW-0732">Signal</keyword>
<dbReference type="OMA" id="CTITDDY"/>
<evidence type="ECO:0000256" key="1">
    <source>
        <dbReference type="ARBA" id="ARBA00004613"/>
    </source>
</evidence>
<dbReference type="InterPro" id="IPR038479">
    <property type="entry name" value="Transthyretin-like_sf"/>
</dbReference>
<evidence type="ECO:0000256" key="4">
    <source>
        <dbReference type="ARBA" id="ARBA00022729"/>
    </source>
</evidence>
<dbReference type="InterPro" id="IPR001534">
    <property type="entry name" value="Transthyretin-like"/>
</dbReference>
<dbReference type="PANTHER" id="PTHR21700">
    <property type="entry name" value="TRANSTHYRETIN-LIKE FAMILY PROTEIN-RELATED"/>
    <property type="match status" value="1"/>
</dbReference>
<keyword evidence="3" id="KW-0964">Secreted</keyword>